<dbReference type="STRING" id="1121937.GCA_000423125_00647"/>
<dbReference type="AlphaFoldDB" id="A0A3C1KKE9"/>
<evidence type="ECO:0000259" key="1">
    <source>
        <dbReference type="Pfam" id="PF00582"/>
    </source>
</evidence>
<reference evidence="2 3" key="1">
    <citation type="journal article" date="2018" name="Nat. Biotechnol.">
        <title>A standardized bacterial taxonomy based on genome phylogeny substantially revises the tree of life.</title>
        <authorList>
            <person name="Parks D.H."/>
            <person name="Chuvochina M."/>
            <person name="Waite D.W."/>
            <person name="Rinke C."/>
            <person name="Skarshewski A."/>
            <person name="Chaumeil P.A."/>
            <person name="Hugenholtz P."/>
        </authorList>
    </citation>
    <scope>NUCLEOTIDE SEQUENCE [LARGE SCALE GENOMIC DNA]</scope>
    <source>
        <strain evidence="2">UBA9158</strain>
    </source>
</reference>
<evidence type="ECO:0000313" key="2">
    <source>
        <dbReference type="EMBL" id="HAN27081.1"/>
    </source>
</evidence>
<feature type="non-terminal residue" evidence="2">
    <location>
        <position position="95"/>
    </location>
</feature>
<protein>
    <submittedName>
        <fullName evidence="2">Universal stress protein</fullName>
    </submittedName>
</protein>
<dbReference type="SUPFAM" id="SSF52402">
    <property type="entry name" value="Adenine nucleotide alpha hydrolases-like"/>
    <property type="match status" value="1"/>
</dbReference>
<sequence>MYRNILLAIDVEDEEEAERALREGSRLLAEGGSLHLATVFDPGGASFFPHVAADASEDIEQRARDSLSALAEKHLAFNSGATLHVLAGSPGEKLV</sequence>
<organism evidence="2 3">
    <name type="scientific">Haliea salexigens</name>
    <dbReference type="NCBI Taxonomy" id="287487"/>
    <lineage>
        <taxon>Bacteria</taxon>
        <taxon>Pseudomonadati</taxon>
        <taxon>Pseudomonadota</taxon>
        <taxon>Gammaproteobacteria</taxon>
        <taxon>Cellvibrionales</taxon>
        <taxon>Halieaceae</taxon>
        <taxon>Haliea</taxon>
    </lineage>
</organism>
<feature type="domain" description="UspA" evidence="1">
    <location>
        <begin position="1"/>
        <end position="94"/>
    </location>
</feature>
<name>A0A3C1KKE9_9GAMM</name>
<accession>A0A3C1KKE9</accession>
<proteinExistence type="predicted"/>
<dbReference type="InterPro" id="IPR014729">
    <property type="entry name" value="Rossmann-like_a/b/a_fold"/>
</dbReference>
<dbReference type="Pfam" id="PF00582">
    <property type="entry name" value="Usp"/>
    <property type="match status" value="1"/>
</dbReference>
<evidence type="ECO:0000313" key="3">
    <source>
        <dbReference type="Proteomes" id="UP000259273"/>
    </source>
</evidence>
<comment type="caution">
    <text evidence="2">The sequence shown here is derived from an EMBL/GenBank/DDBJ whole genome shotgun (WGS) entry which is preliminary data.</text>
</comment>
<dbReference type="InterPro" id="IPR006016">
    <property type="entry name" value="UspA"/>
</dbReference>
<gene>
    <name evidence="2" type="ORF">DCP75_05065</name>
</gene>
<dbReference type="Proteomes" id="UP000259273">
    <property type="component" value="Unassembled WGS sequence"/>
</dbReference>
<dbReference type="EMBL" id="DMND01000073">
    <property type="protein sequence ID" value="HAN27081.1"/>
    <property type="molecule type" value="Genomic_DNA"/>
</dbReference>
<dbReference type="Gene3D" id="3.40.50.620">
    <property type="entry name" value="HUPs"/>
    <property type="match status" value="1"/>
</dbReference>